<dbReference type="CDD" id="cd02440">
    <property type="entry name" value="AdoMet_MTases"/>
    <property type="match status" value="1"/>
</dbReference>
<keyword evidence="5 6" id="KW-0949">S-adenosyl-L-methionine</keyword>
<dbReference type="UniPathway" id="UPA00079">
    <property type="reaction ID" value="UER00169"/>
</dbReference>
<dbReference type="SUPFAM" id="SSF53335">
    <property type="entry name" value="S-adenosyl-L-methionine-dependent methyltransferases"/>
    <property type="match status" value="1"/>
</dbReference>
<keyword evidence="2 6" id="KW-0489">Methyltransferase</keyword>
<dbReference type="UniPathway" id="UPA00232"/>
<keyword evidence="8" id="KW-1185">Reference proteome</keyword>
<evidence type="ECO:0000256" key="4">
    <source>
        <dbReference type="ARBA" id="ARBA00022688"/>
    </source>
</evidence>
<comment type="pathway">
    <text evidence="6">Cofactor biosynthesis; ubiquinone biosynthesis.</text>
</comment>
<keyword evidence="3 6" id="KW-0808">Transferase</keyword>
<accession>A0A347UGJ9</accession>
<feature type="binding site" evidence="6">
    <location>
        <position position="133"/>
    </location>
    <ligand>
        <name>S-adenosyl-L-methionine</name>
        <dbReference type="ChEBI" id="CHEBI:59789"/>
    </ligand>
</feature>
<dbReference type="PROSITE" id="PS01184">
    <property type="entry name" value="UBIE_2"/>
    <property type="match status" value="1"/>
</dbReference>
<dbReference type="PROSITE" id="PS01183">
    <property type="entry name" value="UBIE_1"/>
    <property type="match status" value="1"/>
</dbReference>
<dbReference type="GO" id="GO:0043770">
    <property type="term" value="F:demethylmenaquinone methyltransferase activity"/>
    <property type="evidence" value="ECO:0007669"/>
    <property type="project" value="UniProtKB-UniRule"/>
</dbReference>
<dbReference type="GO" id="GO:0008425">
    <property type="term" value="F:2-methoxy-6-polyprenyl-1,4-benzoquinol methyltransferase activity"/>
    <property type="evidence" value="ECO:0007669"/>
    <property type="project" value="UniProtKB-UniRule"/>
</dbReference>
<comment type="pathway">
    <text evidence="6">Quinol/quinone metabolism; menaquinone biosynthesis; menaquinol from 1,4-dihydroxy-2-naphthoate: step 2/2.</text>
</comment>
<keyword evidence="7" id="KW-0830">Ubiquinone</keyword>
<dbReference type="NCBIfam" id="TIGR01934">
    <property type="entry name" value="MenG_MenH_UbiE"/>
    <property type="match status" value="1"/>
</dbReference>
<dbReference type="InterPro" id="IPR029063">
    <property type="entry name" value="SAM-dependent_MTases_sf"/>
</dbReference>
<dbReference type="GO" id="GO:0009060">
    <property type="term" value="P:aerobic respiration"/>
    <property type="evidence" value="ECO:0007669"/>
    <property type="project" value="UniProtKB-UniRule"/>
</dbReference>
<feature type="binding site" evidence="6">
    <location>
        <position position="153"/>
    </location>
    <ligand>
        <name>S-adenosyl-L-methionine</name>
        <dbReference type="ChEBI" id="CHEBI:59789"/>
    </ligand>
</feature>
<sequence>MAVRLAKQICREFPSGTICPMEESLLSLFSLVTGRTQPSICRASKRDEAMVASQERVKELDSLRETFGAERVAEAERRGAVRALFDRIAPRYDLMNDLMSFGLHRLWKRATVRVALKRLQGKDGPLVDLAGGTGDIAFGVKAADPSRKVIIADASAGMLEVARKRGGDSVEYLHAEAEDMPLGDAFAAGVTLVFGLRNMTDPARALAETARVLKPGGSLVLLEFSKPAAWFAPFYGIHSRFVIPAIGAMVARDKGAYTYLVESIRLFPAADDVTRALDKAGLETIETRAFMFGVAVLHVAVKK</sequence>
<comment type="catalytic activity">
    <reaction evidence="6">
        <text>a 2-methoxy-6-(all-trans-polyprenyl)benzene-1,4-diol + S-adenosyl-L-methionine = a 5-methoxy-2-methyl-3-(all-trans-polyprenyl)benzene-1,4-diol + S-adenosyl-L-homocysteine + H(+)</text>
        <dbReference type="Rhea" id="RHEA:28286"/>
        <dbReference type="Rhea" id="RHEA-COMP:10858"/>
        <dbReference type="Rhea" id="RHEA-COMP:10859"/>
        <dbReference type="ChEBI" id="CHEBI:15378"/>
        <dbReference type="ChEBI" id="CHEBI:57856"/>
        <dbReference type="ChEBI" id="CHEBI:59789"/>
        <dbReference type="ChEBI" id="CHEBI:84166"/>
        <dbReference type="ChEBI" id="CHEBI:84167"/>
        <dbReference type="EC" id="2.1.1.201"/>
    </reaction>
</comment>
<evidence type="ECO:0000256" key="1">
    <source>
        <dbReference type="ARBA" id="ARBA00022428"/>
    </source>
</evidence>
<dbReference type="InterPro" id="IPR023576">
    <property type="entry name" value="UbiE/COQ5_MeTrFase_CS"/>
</dbReference>
<comment type="function">
    <text evidence="6">Methyltransferase required for the conversion of demethylmenaquinol (DMKH2) to menaquinol (MKH2) and the conversion of 2-polyprenyl-6-methoxy-1,4-benzoquinol (DDMQH2) to 2-polyprenyl-3-methyl-6-methoxy-1,4-benzoquinol (DMQH2).</text>
</comment>
<evidence type="ECO:0000256" key="3">
    <source>
        <dbReference type="ARBA" id="ARBA00022679"/>
    </source>
</evidence>
<dbReference type="EMBL" id="CP032125">
    <property type="protein sequence ID" value="AXX97977.1"/>
    <property type="molecule type" value="Genomic_DNA"/>
</dbReference>
<dbReference type="EC" id="2.1.1.201" evidence="6"/>
<name>A0A347UGJ9_9RHOB</name>
<dbReference type="PROSITE" id="PS51608">
    <property type="entry name" value="SAM_MT_UBIE"/>
    <property type="match status" value="1"/>
</dbReference>
<dbReference type="KEGG" id="pamo:BAR1_08550"/>
<dbReference type="PANTHER" id="PTHR43591:SF24">
    <property type="entry name" value="2-METHOXY-6-POLYPRENYL-1,4-BENZOQUINOL METHYLASE, MITOCHONDRIAL"/>
    <property type="match status" value="1"/>
</dbReference>
<dbReference type="Pfam" id="PF01209">
    <property type="entry name" value="Ubie_methyltran"/>
    <property type="match status" value="1"/>
</dbReference>
<comment type="caution">
    <text evidence="6">Lacks conserved residue(s) required for the propagation of feature annotation.</text>
</comment>
<dbReference type="Proteomes" id="UP000261704">
    <property type="component" value="Chromosome"/>
</dbReference>
<reference evidence="7 8" key="1">
    <citation type="submission" date="2018-09" db="EMBL/GenBank/DDBJ databases">
        <title>Profundibacter amoris BAR1 gen. nov., sp. nov., a new member of the Roseobacter clade isolated at Lokis Castle Vent Field on the Arctic Mid-Oceanic Ridge.</title>
        <authorList>
            <person name="Le Moine Bauer S."/>
            <person name="Sjoeberg A.G."/>
            <person name="L'Haridon S."/>
            <person name="Stokke R."/>
            <person name="Roalkvam I."/>
            <person name="Steen I.H."/>
            <person name="Dahle H."/>
        </authorList>
    </citation>
    <scope>NUCLEOTIDE SEQUENCE [LARGE SCALE GENOMIC DNA]</scope>
    <source>
        <strain evidence="7 8">BAR1</strain>
    </source>
</reference>
<keyword evidence="1 6" id="KW-0474">Menaquinone biosynthesis</keyword>
<dbReference type="PANTHER" id="PTHR43591">
    <property type="entry name" value="METHYLTRANSFERASE"/>
    <property type="match status" value="1"/>
</dbReference>
<proteinExistence type="inferred from homology"/>
<comment type="similarity">
    <text evidence="6">Belongs to the class I-like SAM-binding methyltransferase superfamily. MenG/UbiE family.</text>
</comment>
<evidence type="ECO:0000256" key="2">
    <source>
        <dbReference type="ARBA" id="ARBA00022603"/>
    </source>
</evidence>
<evidence type="ECO:0000256" key="6">
    <source>
        <dbReference type="HAMAP-Rule" id="MF_01813"/>
    </source>
</evidence>
<dbReference type="GO" id="GO:0032259">
    <property type="term" value="P:methylation"/>
    <property type="evidence" value="ECO:0007669"/>
    <property type="project" value="UniProtKB-KW"/>
</dbReference>
<dbReference type="AlphaFoldDB" id="A0A347UGJ9"/>
<dbReference type="InterPro" id="IPR004033">
    <property type="entry name" value="UbiE/COQ5_MeTrFase"/>
</dbReference>
<dbReference type="OrthoDB" id="9808140at2"/>
<dbReference type="HAMAP" id="MF_01813">
    <property type="entry name" value="MenG_UbiE_methyltr"/>
    <property type="match status" value="1"/>
</dbReference>
<evidence type="ECO:0000313" key="7">
    <source>
        <dbReference type="EMBL" id="AXX97977.1"/>
    </source>
</evidence>
<dbReference type="EC" id="2.1.1.163" evidence="6"/>
<comment type="catalytic activity">
    <reaction evidence="6">
        <text>a 2-demethylmenaquinol + S-adenosyl-L-methionine = a menaquinol + S-adenosyl-L-homocysteine + H(+)</text>
        <dbReference type="Rhea" id="RHEA:42640"/>
        <dbReference type="Rhea" id="RHEA-COMP:9539"/>
        <dbReference type="Rhea" id="RHEA-COMP:9563"/>
        <dbReference type="ChEBI" id="CHEBI:15378"/>
        <dbReference type="ChEBI" id="CHEBI:18151"/>
        <dbReference type="ChEBI" id="CHEBI:55437"/>
        <dbReference type="ChEBI" id="CHEBI:57856"/>
        <dbReference type="ChEBI" id="CHEBI:59789"/>
        <dbReference type="EC" id="2.1.1.163"/>
    </reaction>
</comment>
<dbReference type="Gene3D" id="3.40.50.150">
    <property type="entry name" value="Vaccinia Virus protein VP39"/>
    <property type="match status" value="1"/>
</dbReference>
<protein>
    <recommendedName>
        <fullName evidence="6">Ubiquinone/menaquinone biosynthesis C-methyltransferase UbiE</fullName>
        <ecNumber evidence="6">2.1.1.163</ecNumber>
        <ecNumber evidence="6">2.1.1.201</ecNumber>
    </recommendedName>
    <alternativeName>
        <fullName evidence="6">2-methoxy-6-polyprenyl-1,4-benzoquinol methylase</fullName>
    </alternativeName>
    <alternativeName>
        <fullName evidence="6">Demethylmenaquinone methyltransferase</fullName>
    </alternativeName>
</protein>
<dbReference type="GO" id="GO:0009234">
    <property type="term" value="P:menaquinone biosynthetic process"/>
    <property type="evidence" value="ECO:0007669"/>
    <property type="project" value="UniProtKB-UniRule"/>
</dbReference>
<organism evidence="7 8">
    <name type="scientific">Profundibacter amoris</name>
    <dbReference type="NCBI Taxonomy" id="2171755"/>
    <lineage>
        <taxon>Bacteria</taxon>
        <taxon>Pseudomonadati</taxon>
        <taxon>Pseudomonadota</taxon>
        <taxon>Alphaproteobacteria</taxon>
        <taxon>Rhodobacterales</taxon>
        <taxon>Paracoccaceae</taxon>
        <taxon>Profundibacter</taxon>
    </lineage>
</organism>
<keyword evidence="4 6" id="KW-0831">Ubiquinone biosynthesis</keyword>
<evidence type="ECO:0000313" key="8">
    <source>
        <dbReference type="Proteomes" id="UP000261704"/>
    </source>
</evidence>
<evidence type="ECO:0000256" key="5">
    <source>
        <dbReference type="ARBA" id="ARBA00022691"/>
    </source>
</evidence>
<gene>
    <name evidence="6" type="primary">ubiE</name>
    <name evidence="7" type="ORF">BAR1_08550</name>
</gene>